<evidence type="ECO:0000256" key="2">
    <source>
        <dbReference type="SAM" id="Phobius"/>
    </source>
</evidence>
<dbReference type="InterPro" id="IPR006976">
    <property type="entry name" value="VanZ-like"/>
</dbReference>
<dbReference type="EMBL" id="JAUZVT010000001">
    <property type="protein sequence ID" value="MDT3329354.1"/>
    <property type="molecule type" value="Genomic_DNA"/>
</dbReference>
<feature type="domain" description="VanZ-like" evidence="3">
    <location>
        <begin position="48"/>
        <end position="165"/>
    </location>
</feature>
<reference evidence="4 5" key="1">
    <citation type="submission" date="2023-08" db="EMBL/GenBank/DDBJ databases">
        <title>Microbacterium aquilitoris sp. nov. and Microbacterium gwkjibeachense sp. nov., isolated from beach.</title>
        <authorList>
            <person name="Lee S.D."/>
            <person name="Yang H."/>
            <person name="Kim I."/>
        </authorList>
    </citation>
    <scope>NUCLEOTIDE SEQUENCE [LARGE SCALE GENOMIC DNA]</scope>
    <source>
        <strain evidence="4 5">KSW-18</strain>
    </source>
</reference>
<proteinExistence type="predicted"/>
<dbReference type="InterPro" id="IPR053150">
    <property type="entry name" value="Teicoplanin_resist-assoc"/>
</dbReference>
<evidence type="ECO:0000313" key="5">
    <source>
        <dbReference type="Proteomes" id="UP001262835"/>
    </source>
</evidence>
<gene>
    <name evidence="4" type="ORF">Q9S78_01600</name>
</gene>
<keyword evidence="2" id="KW-0472">Membrane</keyword>
<organism evidence="4 5">
    <name type="scientific">Microbacterium aquilitoris</name>
    <dbReference type="NCBI Taxonomy" id="3067307"/>
    <lineage>
        <taxon>Bacteria</taxon>
        <taxon>Bacillati</taxon>
        <taxon>Actinomycetota</taxon>
        <taxon>Actinomycetes</taxon>
        <taxon>Micrococcales</taxon>
        <taxon>Microbacteriaceae</taxon>
        <taxon>Microbacterium</taxon>
    </lineage>
</organism>
<comment type="caution">
    <text evidence="4">The sequence shown here is derived from an EMBL/GenBank/DDBJ whole genome shotgun (WGS) entry which is preliminary data.</text>
</comment>
<feature type="transmembrane region" description="Helical" evidence="2">
    <location>
        <begin position="90"/>
        <end position="109"/>
    </location>
</feature>
<keyword evidence="2" id="KW-0812">Transmembrane</keyword>
<evidence type="ECO:0000313" key="4">
    <source>
        <dbReference type="EMBL" id="MDT3329354.1"/>
    </source>
</evidence>
<feature type="transmembrane region" description="Helical" evidence="2">
    <location>
        <begin position="42"/>
        <end position="64"/>
    </location>
</feature>
<feature type="compositionally biased region" description="Polar residues" evidence="1">
    <location>
        <begin position="201"/>
        <end position="211"/>
    </location>
</feature>
<dbReference type="PANTHER" id="PTHR36834:SF1">
    <property type="entry name" value="INTEGRAL MEMBRANE PROTEIN"/>
    <property type="match status" value="1"/>
</dbReference>
<dbReference type="Pfam" id="PF04892">
    <property type="entry name" value="VanZ"/>
    <property type="match status" value="1"/>
</dbReference>
<accession>A0ABU3GIJ0</accession>
<keyword evidence="5" id="KW-1185">Reference proteome</keyword>
<protein>
    <submittedName>
        <fullName evidence="4">VanZ family protein</fullName>
    </submittedName>
</protein>
<evidence type="ECO:0000259" key="3">
    <source>
        <dbReference type="Pfam" id="PF04892"/>
    </source>
</evidence>
<feature type="transmembrane region" description="Helical" evidence="2">
    <location>
        <begin position="158"/>
        <end position="179"/>
    </location>
</feature>
<dbReference type="RefSeq" id="WP_051082826.1">
    <property type="nucleotide sequence ID" value="NZ_JAUZVT010000001.1"/>
</dbReference>
<dbReference type="PANTHER" id="PTHR36834">
    <property type="entry name" value="MEMBRANE PROTEIN-RELATED"/>
    <property type="match status" value="1"/>
</dbReference>
<evidence type="ECO:0000256" key="1">
    <source>
        <dbReference type="SAM" id="MobiDB-lite"/>
    </source>
</evidence>
<name>A0ABU3GIJ0_9MICO</name>
<sequence>MSTNPFGEVPVLPVAIPLGVALFVLLIAVLARRKKLTWARAVTALVVAVYAAGIFANTIFPIYLTPVDSGEPWTPKLALVPFYDYEVDDALMNIAVFAPLGVLIPLLVRRASWAKVVLIAVSISLGIEFLQLAAQAFFAGGHIADVNDLMWNTVGGVVGYGVYLVALRIPGLSALVRLFRWHESPASDSALGAPGVGGPTPSRSPAKTDAS</sequence>
<feature type="transmembrane region" description="Helical" evidence="2">
    <location>
        <begin position="116"/>
        <end position="138"/>
    </location>
</feature>
<feature type="region of interest" description="Disordered" evidence="1">
    <location>
        <begin position="187"/>
        <end position="211"/>
    </location>
</feature>
<dbReference type="Proteomes" id="UP001262835">
    <property type="component" value="Unassembled WGS sequence"/>
</dbReference>
<keyword evidence="2" id="KW-1133">Transmembrane helix</keyword>
<feature type="transmembrane region" description="Helical" evidence="2">
    <location>
        <begin position="12"/>
        <end position="30"/>
    </location>
</feature>